<dbReference type="AlphaFoldDB" id="A0A326RYD7"/>
<dbReference type="PANTHER" id="PTHR38471:SF2">
    <property type="entry name" value="FOUR HELIX BUNDLE PROTEIN"/>
    <property type="match status" value="1"/>
</dbReference>
<evidence type="ECO:0000313" key="1">
    <source>
        <dbReference type="EMBL" id="PZV87339.1"/>
    </source>
</evidence>
<dbReference type="RefSeq" id="WP_111391024.1">
    <property type="nucleotide sequence ID" value="NZ_QKTX01000001.1"/>
</dbReference>
<comment type="caution">
    <text evidence="1">The sequence shown here is derived from an EMBL/GenBank/DDBJ whole genome shotgun (WGS) entry which is preliminary data.</text>
</comment>
<dbReference type="InterPro" id="IPR036583">
    <property type="entry name" value="23S_rRNA_IVS_sf"/>
</dbReference>
<organism evidence="1 2">
    <name type="scientific">Algoriphagus aquaeductus</name>
    <dbReference type="NCBI Taxonomy" id="475299"/>
    <lineage>
        <taxon>Bacteria</taxon>
        <taxon>Pseudomonadati</taxon>
        <taxon>Bacteroidota</taxon>
        <taxon>Cytophagia</taxon>
        <taxon>Cytophagales</taxon>
        <taxon>Cyclobacteriaceae</taxon>
        <taxon>Algoriphagus</taxon>
    </lineage>
</organism>
<accession>A0A326RYD7</accession>
<dbReference type="EMBL" id="QKTX01000001">
    <property type="protein sequence ID" value="PZV87339.1"/>
    <property type="molecule type" value="Genomic_DNA"/>
</dbReference>
<proteinExistence type="predicted"/>
<dbReference type="Gene3D" id="1.20.1440.60">
    <property type="entry name" value="23S rRNA-intervening sequence"/>
    <property type="match status" value="1"/>
</dbReference>
<sequence>METFKFEKLRIWHTAMDFGELIFDASGQFPIDEKYNLISQIRRAADSIALNIAEGSTGQSNKEFRKFIGYSLRSLAEVVTCLHKARRRKYLSEADFSNFYTQAYALMNSMGAFRATLKTKKPTDRVSANSGGK</sequence>
<gene>
    <name evidence="1" type="ORF">CLV31_101212</name>
</gene>
<dbReference type="Proteomes" id="UP000248917">
    <property type="component" value="Unassembled WGS sequence"/>
</dbReference>
<dbReference type="InterPro" id="IPR012657">
    <property type="entry name" value="23S_rRNA-intervening_sequence"/>
</dbReference>
<protein>
    <submittedName>
        <fullName evidence="1">Four helix bundle protein</fullName>
    </submittedName>
</protein>
<dbReference type="PANTHER" id="PTHR38471">
    <property type="entry name" value="FOUR HELIX BUNDLE PROTEIN"/>
    <property type="match status" value="1"/>
</dbReference>
<reference evidence="1 2" key="1">
    <citation type="submission" date="2018-06" db="EMBL/GenBank/DDBJ databases">
        <title>Genomic Encyclopedia of Archaeal and Bacterial Type Strains, Phase II (KMG-II): from individual species to whole genera.</title>
        <authorList>
            <person name="Goeker M."/>
        </authorList>
    </citation>
    <scope>NUCLEOTIDE SEQUENCE [LARGE SCALE GENOMIC DNA]</scope>
    <source>
        <strain evidence="1 2">T4</strain>
    </source>
</reference>
<name>A0A326RYD7_9BACT</name>
<dbReference type="OrthoDB" id="9811959at2"/>
<dbReference type="Pfam" id="PF05635">
    <property type="entry name" value="23S_rRNA_IVP"/>
    <property type="match status" value="1"/>
</dbReference>
<evidence type="ECO:0000313" key="2">
    <source>
        <dbReference type="Proteomes" id="UP000248917"/>
    </source>
</evidence>
<dbReference type="NCBIfam" id="TIGR02436">
    <property type="entry name" value="four helix bundle protein"/>
    <property type="match status" value="1"/>
</dbReference>
<dbReference type="SUPFAM" id="SSF158446">
    <property type="entry name" value="IVS-encoded protein-like"/>
    <property type="match status" value="1"/>
</dbReference>
<keyword evidence="2" id="KW-1185">Reference proteome</keyword>
<dbReference type="CDD" id="cd16377">
    <property type="entry name" value="23S_rRNA_IVP_like"/>
    <property type="match status" value="1"/>
</dbReference>